<evidence type="ECO:0000256" key="3">
    <source>
        <dbReference type="SAM" id="SignalP"/>
    </source>
</evidence>
<dbReference type="Gene3D" id="3.40.190.10">
    <property type="entry name" value="Periplasmic binding protein-like II"/>
    <property type="match status" value="4"/>
</dbReference>
<keyword evidence="1 3" id="KW-0732">Signal</keyword>
<protein>
    <submittedName>
        <fullName evidence="4">ABC transporter substrate-binding protein</fullName>
    </submittedName>
</protein>
<accession>A0ABW5PIB0</accession>
<evidence type="ECO:0000313" key="5">
    <source>
        <dbReference type="Proteomes" id="UP001597541"/>
    </source>
</evidence>
<dbReference type="InterPro" id="IPR050490">
    <property type="entry name" value="Bact_solute-bd_prot1"/>
</dbReference>
<feature type="compositionally biased region" description="Low complexity" evidence="2">
    <location>
        <begin position="33"/>
        <end position="58"/>
    </location>
</feature>
<dbReference type="PROSITE" id="PS51257">
    <property type="entry name" value="PROKAR_LIPOPROTEIN"/>
    <property type="match status" value="1"/>
</dbReference>
<dbReference type="SUPFAM" id="SSF53850">
    <property type="entry name" value="Periplasmic binding protein-like II"/>
    <property type="match status" value="1"/>
</dbReference>
<reference evidence="5" key="1">
    <citation type="journal article" date="2019" name="Int. J. Syst. Evol. Microbiol.">
        <title>The Global Catalogue of Microorganisms (GCM) 10K type strain sequencing project: providing services to taxonomists for standard genome sequencing and annotation.</title>
        <authorList>
            <consortium name="The Broad Institute Genomics Platform"/>
            <consortium name="The Broad Institute Genome Sequencing Center for Infectious Disease"/>
            <person name="Wu L."/>
            <person name="Ma J."/>
        </authorList>
    </citation>
    <scope>NUCLEOTIDE SEQUENCE [LARGE SCALE GENOMIC DNA]</scope>
    <source>
        <strain evidence="5">KCTC 3950</strain>
    </source>
</reference>
<proteinExistence type="predicted"/>
<evidence type="ECO:0000256" key="1">
    <source>
        <dbReference type="ARBA" id="ARBA00022729"/>
    </source>
</evidence>
<feature type="chain" id="PRO_5045694460" evidence="3">
    <location>
        <begin position="28"/>
        <end position="602"/>
    </location>
</feature>
<dbReference type="RefSeq" id="WP_377604584.1">
    <property type="nucleotide sequence ID" value="NZ_JBHUME010000010.1"/>
</dbReference>
<keyword evidence="5" id="KW-1185">Reference proteome</keyword>
<sequence>MRNKQMRQFMAMAMTMVVSLTILSACSGGNNTNNASNADGEQGKTGTNQTVNSQNQTNEANKPADPMAPYAETVSFTTVRAIDQNPKFPDANVSWEKNPVQDYIEKALNIKGDLLWTAPSDGEQYTKKLALDIASNQLPDIFYITGSNSLALLNQLVKGDMIEPMGQWLDQYGSDKVKGYYQSNPNAFQNVMYGGKMMALPGAGSVSNPMLVWVREDWRKKLNLPEPTTIETLRENALAFTKNDPDGNKKNDTIGLAVQKDAYMAQAFDLHTFDAITWSKRAFPMSWIKGPDGKVTYGGIQPEAKNVLAILRDMYQDGSLDPAFGQKDGGKTTEDAGAGKVGMVFQAWYAPYYPLGNTLRNDPTAEWKPYALLSDDGKLVHTNNPADTSFLVVRKGFKHPELAVKLMNLNTEIGEFMVPELQDWYDATTKAGTNFSGTYPQYINFGVGNPTDIPDKIRLYKDIAAGKADPATLDGKKTGDWNAIKYELDNPWEATLKKWDSMSKEDQETALNNHIGYVAWMEGAATSWGTHPEETHPNLFTGQTETMKTRWENLKTLQTQAYFEMILGKESIDLTFDKFVSDWKSQGGDQITQEVQAEIDKR</sequence>
<name>A0ABW5PIB0_9BACL</name>
<feature type="region of interest" description="Disordered" evidence="2">
    <location>
        <begin position="33"/>
        <end position="67"/>
    </location>
</feature>
<evidence type="ECO:0000256" key="2">
    <source>
        <dbReference type="SAM" id="MobiDB-lite"/>
    </source>
</evidence>
<dbReference type="Proteomes" id="UP001597541">
    <property type="component" value="Unassembled WGS sequence"/>
</dbReference>
<comment type="caution">
    <text evidence="4">The sequence shown here is derived from an EMBL/GenBank/DDBJ whole genome shotgun (WGS) entry which is preliminary data.</text>
</comment>
<dbReference type="EMBL" id="JBHUME010000010">
    <property type="protein sequence ID" value="MFD2614092.1"/>
    <property type="molecule type" value="Genomic_DNA"/>
</dbReference>
<dbReference type="PANTHER" id="PTHR43649:SF33">
    <property type="entry name" value="POLYGALACTURONAN_RHAMNOGALACTURONAN-BINDING PROTEIN YTCQ"/>
    <property type="match status" value="1"/>
</dbReference>
<feature type="signal peptide" evidence="3">
    <location>
        <begin position="1"/>
        <end position="27"/>
    </location>
</feature>
<organism evidence="4 5">
    <name type="scientific">Paenibacillus gansuensis</name>
    <dbReference type="NCBI Taxonomy" id="306542"/>
    <lineage>
        <taxon>Bacteria</taxon>
        <taxon>Bacillati</taxon>
        <taxon>Bacillota</taxon>
        <taxon>Bacilli</taxon>
        <taxon>Bacillales</taxon>
        <taxon>Paenibacillaceae</taxon>
        <taxon>Paenibacillus</taxon>
    </lineage>
</organism>
<evidence type="ECO:0000313" key="4">
    <source>
        <dbReference type="EMBL" id="MFD2614092.1"/>
    </source>
</evidence>
<dbReference type="PANTHER" id="PTHR43649">
    <property type="entry name" value="ARABINOSE-BINDING PROTEIN-RELATED"/>
    <property type="match status" value="1"/>
</dbReference>
<gene>
    <name evidence="4" type="ORF">ACFSUF_16925</name>
</gene>